<dbReference type="AlphaFoldDB" id="A0A0P1EAX4"/>
<sequence length="192" mass="20816">MGNGKSSVVTILFADIRSFTSLSESLTSQELLEFLNSYFEMMNAPIHMNGGFIDKFIGDAIMALFVDDDDPATAAQNAVRTALDMLSALEVFNRKRVQEQHDSVSIGIGIHTGEAVLGTVGSADRMDSTVLGDAVNLASRIEALTKKYGVQVLVSSSTQKCIENVEAIRCCEIGEVKVRGREETDTVFEILS</sequence>
<dbReference type="EC" id="4.6.1.1" evidence="2"/>
<name>A0A0P1EAX4_9RHOB</name>
<dbReference type="RefSeq" id="WP_058276354.1">
    <property type="nucleotide sequence ID" value="NZ_CYPU01000012.1"/>
</dbReference>
<proteinExistence type="predicted"/>
<dbReference type="Proteomes" id="UP000050783">
    <property type="component" value="Unassembled WGS sequence"/>
</dbReference>
<dbReference type="SMART" id="SM00044">
    <property type="entry name" value="CYCc"/>
    <property type="match status" value="1"/>
</dbReference>
<accession>A0A0P1EAX4</accession>
<gene>
    <name evidence="2" type="primary">cyaA_5</name>
    <name evidence="2" type="ORF">RUA4292_00731</name>
</gene>
<dbReference type="GO" id="GO:0004016">
    <property type="term" value="F:adenylate cyclase activity"/>
    <property type="evidence" value="ECO:0007669"/>
    <property type="project" value="UniProtKB-EC"/>
</dbReference>
<reference evidence="2 3" key="1">
    <citation type="submission" date="2015-09" db="EMBL/GenBank/DDBJ databases">
        <authorList>
            <consortium name="Swine Surveillance"/>
        </authorList>
    </citation>
    <scope>NUCLEOTIDE SEQUENCE [LARGE SCALE GENOMIC DNA]</scope>
    <source>
        <strain evidence="2 3">CECT 4292</strain>
    </source>
</reference>
<dbReference type="PROSITE" id="PS50125">
    <property type="entry name" value="GUANYLATE_CYCLASE_2"/>
    <property type="match status" value="1"/>
</dbReference>
<dbReference type="PANTHER" id="PTHR43081:SF1">
    <property type="entry name" value="ADENYLATE CYCLASE, TERMINAL-DIFFERENTIATION SPECIFIC"/>
    <property type="match status" value="1"/>
</dbReference>
<keyword evidence="2" id="KW-0456">Lyase</keyword>
<dbReference type="Pfam" id="PF00211">
    <property type="entry name" value="Guanylate_cyc"/>
    <property type="match status" value="1"/>
</dbReference>
<dbReference type="CDD" id="cd07302">
    <property type="entry name" value="CHD"/>
    <property type="match status" value="1"/>
</dbReference>
<dbReference type="GO" id="GO:0035556">
    <property type="term" value="P:intracellular signal transduction"/>
    <property type="evidence" value="ECO:0007669"/>
    <property type="project" value="InterPro"/>
</dbReference>
<dbReference type="Gene3D" id="3.30.70.1230">
    <property type="entry name" value="Nucleotide cyclase"/>
    <property type="match status" value="1"/>
</dbReference>
<dbReference type="PANTHER" id="PTHR43081">
    <property type="entry name" value="ADENYLATE CYCLASE, TERMINAL-DIFFERENTIATION SPECIFIC-RELATED"/>
    <property type="match status" value="1"/>
</dbReference>
<dbReference type="OrthoDB" id="341967at2"/>
<dbReference type="InterPro" id="IPR050697">
    <property type="entry name" value="Adenylyl/Guanylyl_Cyclase_3/4"/>
</dbReference>
<protein>
    <submittedName>
        <fullName evidence="2">Adenylate cyclase 1</fullName>
        <ecNumber evidence="2">4.6.1.1</ecNumber>
    </submittedName>
</protein>
<organism evidence="2 3">
    <name type="scientific">Ruegeria atlantica</name>
    <dbReference type="NCBI Taxonomy" id="81569"/>
    <lineage>
        <taxon>Bacteria</taxon>
        <taxon>Pseudomonadati</taxon>
        <taxon>Pseudomonadota</taxon>
        <taxon>Alphaproteobacteria</taxon>
        <taxon>Rhodobacterales</taxon>
        <taxon>Roseobacteraceae</taxon>
        <taxon>Ruegeria</taxon>
    </lineage>
</organism>
<evidence type="ECO:0000259" key="1">
    <source>
        <dbReference type="PROSITE" id="PS50125"/>
    </source>
</evidence>
<dbReference type="GO" id="GO:0009190">
    <property type="term" value="P:cyclic nucleotide biosynthetic process"/>
    <property type="evidence" value="ECO:0007669"/>
    <property type="project" value="InterPro"/>
</dbReference>
<dbReference type="InterPro" id="IPR029787">
    <property type="entry name" value="Nucleotide_cyclase"/>
</dbReference>
<dbReference type="EMBL" id="CYPU01000012">
    <property type="protein sequence ID" value="CUH46565.1"/>
    <property type="molecule type" value="Genomic_DNA"/>
</dbReference>
<dbReference type="InterPro" id="IPR001054">
    <property type="entry name" value="A/G_cyclase"/>
</dbReference>
<dbReference type="GeneID" id="55492015"/>
<evidence type="ECO:0000313" key="3">
    <source>
        <dbReference type="Proteomes" id="UP000050783"/>
    </source>
</evidence>
<evidence type="ECO:0000313" key="2">
    <source>
        <dbReference type="EMBL" id="CUH46565.1"/>
    </source>
</evidence>
<dbReference type="SUPFAM" id="SSF55073">
    <property type="entry name" value="Nucleotide cyclase"/>
    <property type="match status" value="1"/>
</dbReference>
<feature type="domain" description="Guanylate cyclase" evidence="1">
    <location>
        <begin position="10"/>
        <end position="142"/>
    </location>
</feature>